<dbReference type="EMBL" id="MT141318">
    <property type="protein sequence ID" value="QJA58332.1"/>
    <property type="molecule type" value="Genomic_DNA"/>
</dbReference>
<reference evidence="1" key="1">
    <citation type="submission" date="2020-03" db="EMBL/GenBank/DDBJ databases">
        <title>The deep terrestrial virosphere.</title>
        <authorList>
            <person name="Holmfeldt K."/>
            <person name="Nilsson E."/>
            <person name="Simone D."/>
            <person name="Lopez-Fernandez M."/>
            <person name="Wu X."/>
            <person name="de Brujin I."/>
            <person name="Lundin D."/>
            <person name="Andersson A."/>
            <person name="Bertilsson S."/>
            <person name="Dopson M."/>
        </authorList>
    </citation>
    <scope>NUCLEOTIDE SEQUENCE</scope>
    <source>
        <strain evidence="1">MM415B01469</strain>
    </source>
</reference>
<sequence>MAVTDQLAKPTESQHQMGRFSLNRIVRQDATIAKPVVWSNVKGIVAVNIGAPTWKYEYDIHQQGAGNELTHVQQVPRWDGTVTILSGQIGTFLAAIDGKTWGTAQAVMSARIDNDNPMVHWEVVCRTFDNVTHLFSLVIQDMVIDSFGFDNPMDYADRGIPFHTYHEPFILAQGREMVFDKFAATPSTSTYTLSCSTPATLVTATEHDDWDYNNAVFIKNEDYSESDVTGRRIRSGATITGASLVFTGSSVPAASDEISVLYAKAT</sequence>
<accession>A0A6M3IPI5</accession>
<proteinExistence type="predicted"/>
<name>A0A6M3IPI5_9ZZZZ</name>
<dbReference type="AlphaFoldDB" id="A0A6M3IPI5"/>
<organism evidence="1">
    <name type="scientific">viral metagenome</name>
    <dbReference type="NCBI Taxonomy" id="1070528"/>
    <lineage>
        <taxon>unclassified sequences</taxon>
        <taxon>metagenomes</taxon>
        <taxon>organismal metagenomes</taxon>
    </lineage>
</organism>
<protein>
    <submittedName>
        <fullName evidence="1">Uncharacterized protein</fullName>
    </submittedName>
</protein>
<gene>
    <name evidence="1" type="ORF">MM415B01469_0010</name>
</gene>
<evidence type="ECO:0000313" key="1">
    <source>
        <dbReference type="EMBL" id="QJA58332.1"/>
    </source>
</evidence>